<proteinExistence type="predicted"/>
<feature type="compositionally biased region" description="Basic residues" evidence="1">
    <location>
        <begin position="78"/>
        <end position="87"/>
    </location>
</feature>
<dbReference type="RefSeq" id="WP_124092595.1">
    <property type="nucleotide sequence ID" value="NZ_CBCRYA010000027.1"/>
</dbReference>
<protein>
    <submittedName>
        <fullName evidence="2">Uncharacterized protein</fullName>
    </submittedName>
</protein>
<evidence type="ECO:0000256" key="1">
    <source>
        <dbReference type="SAM" id="MobiDB-lite"/>
    </source>
</evidence>
<dbReference type="AlphaFoldDB" id="A0A3P5XFV3"/>
<reference evidence="2 3" key="1">
    <citation type="submission" date="2018-11" db="EMBL/GenBank/DDBJ databases">
        <authorList>
            <person name="Criscuolo A."/>
        </authorList>
    </citation>
    <scope>NUCLEOTIDE SEQUENCE [LARGE SCALE GENOMIC DNA]</scope>
    <source>
        <strain evidence="2">AT11b</strain>
    </source>
</reference>
<dbReference type="EMBL" id="UXAU01000036">
    <property type="protein sequence ID" value="VDC30316.1"/>
    <property type="molecule type" value="Genomic_DNA"/>
</dbReference>
<feature type="compositionally biased region" description="Basic and acidic residues" evidence="1">
    <location>
        <begin position="88"/>
        <end position="100"/>
    </location>
</feature>
<gene>
    <name evidence="2" type="ORF">PSET11_02476</name>
</gene>
<name>A0A3P5XFV3_9MICC</name>
<dbReference type="Proteomes" id="UP000280861">
    <property type="component" value="Unassembled WGS sequence"/>
</dbReference>
<evidence type="ECO:0000313" key="3">
    <source>
        <dbReference type="Proteomes" id="UP000280861"/>
    </source>
</evidence>
<evidence type="ECO:0000313" key="2">
    <source>
        <dbReference type="EMBL" id="VDC30316.1"/>
    </source>
</evidence>
<sequence length="112" mass="12020">MNIDDIAAKAAAKIDAARDAKVNAVKKAAASSVELAEAAQLLAAAEQKYAQDYQGALRAEWTESDLRGFGLDTPTKKTGGRPRKKTERRTPNRDDVKHSGVSDIEIPGANEQ</sequence>
<keyword evidence="3" id="KW-1185">Reference proteome</keyword>
<accession>A0A3P5XFV3</accession>
<organism evidence="2 3">
    <name type="scientific">Arthrobacter ulcerisalmonis</name>
    <dbReference type="NCBI Taxonomy" id="2483813"/>
    <lineage>
        <taxon>Bacteria</taxon>
        <taxon>Bacillati</taxon>
        <taxon>Actinomycetota</taxon>
        <taxon>Actinomycetes</taxon>
        <taxon>Micrococcales</taxon>
        <taxon>Micrococcaceae</taxon>
        <taxon>Arthrobacter</taxon>
    </lineage>
</organism>
<feature type="region of interest" description="Disordered" evidence="1">
    <location>
        <begin position="64"/>
        <end position="112"/>
    </location>
</feature>